<gene>
    <name evidence="1" type="ORF">IE37_03268</name>
</gene>
<dbReference type="RefSeq" id="WP_109727931.1">
    <property type="nucleotide sequence ID" value="NZ_QGDI01000017.1"/>
</dbReference>
<reference evidence="1 2" key="1">
    <citation type="submission" date="2018-05" db="EMBL/GenBank/DDBJ databases">
        <title>The Hungate 1000. A catalogue of reference genomes from the rumen microbiome.</title>
        <authorList>
            <person name="Kelly W."/>
        </authorList>
    </citation>
    <scope>NUCLEOTIDE SEQUENCE [LARGE SCALE GENOMIC DNA]</scope>
    <source>
        <strain evidence="1 2">SAb67</strain>
    </source>
</reference>
<dbReference type="Proteomes" id="UP000245720">
    <property type="component" value="Unassembled WGS sequence"/>
</dbReference>
<dbReference type="Pfam" id="PF14253">
    <property type="entry name" value="AbiH"/>
    <property type="match status" value="1"/>
</dbReference>
<organism evidence="1 2">
    <name type="scientific">Ruminococcus flavefaciens</name>
    <dbReference type="NCBI Taxonomy" id="1265"/>
    <lineage>
        <taxon>Bacteria</taxon>
        <taxon>Bacillati</taxon>
        <taxon>Bacillota</taxon>
        <taxon>Clostridia</taxon>
        <taxon>Eubacteriales</taxon>
        <taxon>Oscillospiraceae</taxon>
        <taxon>Ruminococcus</taxon>
    </lineage>
</organism>
<dbReference type="EMBL" id="QGDI01000017">
    <property type="protein sequence ID" value="PWJ09974.1"/>
    <property type="molecule type" value="Genomic_DNA"/>
</dbReference>
<accession>A0A315XU36</accession>
<proteinExistence type="predicted"/>
<name>A0A315XU36_RUMFL</name>
<evidence type="ECO:0000313" key="1">
    <source>
        <dbReference type="EMBL" id="PWJ09974.1"/>
    </source>
</evidence>
<dbReference type="AlphaFoldDB" id="A0A315XU36"/>
<protein>
    <submittedName>
        <fullName evidence="1">Abortive infection AbiH-like protein</fullName>
    </submittedName>
</protein>
<dbReference type="InterPro" id="IPR025935">
    <property type="entry name" value="AbiH"/>
</dbReference>
<dbReference type="OrthoDB" id="9810135at2"/>
<sequence>MKSVDMNDALINHNTLYIIGNGFDMHHNLHTGTSDYYKLLSEKKIYGSFDNAYDLFESYGVNWGEYEKSFSELNLDEIEEQIVTFPDYLSDHESDRDDTIWNVNEHLRSLRQAIFGSLREMVETANKDIDKSNTRIYNVFQNAAAIINFNYTSTIEKLYDPKNISIFHIHGYYASGEELLFGYKDGNNSNKYRDHNFDPSDDGRDYYIDTQRESIADFYDGLKKELQLKRLEDFLKSIPDKVDQICVMGHSMSDVDGDYMEMIDSITNPRTWFISQFDGKPSLDDLKIYSFSNKIVFYSLNDLLI</sequence>
<evidence type="ECO:0000313" key="2">
    <source>
        <dbReference type="Proteomes" id="UP000245720"/>
    </source>
</evidence>
<comment type="caution">
    <text evidence="1">The sequence shown here is derived from an EMBL/GenBank/DDBJ whole genome shotgun (WGS) entry which is preliminary data.</text>
</comment>